<feature type="transmembrane region" description="Helical" evidence="5">
    <location>
        <begin position="388"/>
        <end position="407"/>
    </location>
</feature>
<feature type="transmembrane region" description="Helical" evidence="5">
    <location>
        <begin position="118"/>
        <end position="139"/>
    </location>
</feature>
<dbReference type="OrthoDB" id="5801261at2"/>
<dbReference type="PANTHER" id="PTHR37422:SF13">
    <property type="entry name" value="LIPOPOLYSACCHARIDE BIOSYNTHESIS PROTEIN PA4999-RELATED"/>
    <property type="match status" value="1"/>
</dbReference>
<sequence length="411" mass="45279">MTHTAHIPEHQAASLLAKAAIVLMPIAIMFSRSLAELAVVLVGVLFLVRSYRTKEWAWVKEPWFIAALVFTAYLTLISAPMAVHPEIALPHSLFFIRWPLFAAALAYWVFASPELRRWFEVTIAAIVVFIIADSLLQYFTGSDIFGKAPHSTTRLTGPFDRPVPGTYTLRIIFIALAALYFSQHLKNDLTRNITLLAALSIGAAFMFLTGERVAFMSFLLGSGIVILALIMTQKRGRLWILLGGALLAIAIAGALATQPKMVERTIGSTASTIGNFNESPYGLVYGNALMLWRDAPWTGVGIKNYRPICKDVTQDPSIEGWFCSHPHNTYVEILAEGGLIGVLLFSTMLALILWHFLKAIPRQAMTAGFAIALFLATFWPIMSTMSITSGWIAAIIWMGMGWAINVTRGEG</sequence>
<feature type="transmembrane region" description="Helical" evidence="5">
    <location>
        <begin position="189"/>
        <end position="208"/>
    </location>
</feature>
<gene>
    <name evidence="7" type="ordered locus">Tgr7_2080</name>
</gene>
<feature type="transmembrane region" description="Helical" evidence="5">
    <location>
        <begin position="34"/>
        <end position="51"/>
    </location>
</feature>
<dbReference type="AlphaFoldDB" id="B8GTR6"/>
<dbReference type="KEGG" id="tgr:Tgr7_2080"/>
<keyword evidence="3 5" id="KW-1133">Transmembrane helix</keyword>
<protein>
    <submittedName>
        <fullName evidence="7">O-antigen polymerase</fullName>
    </submittedName>
</protein>
<evidence type="ECO:0000313" key="7">
    <source>
        <dbReference type="EMBL" id="ACL73160.1"/>
    </source>
</evidence>
<dbReference type="HOGENOM" id="CLU_053115_0_0_6"/>
<feature type="transmembrane region" description="Helical" evidence="5">
    <location>
        <begin position="338"/>
        <end position="357"/>
    </location>
</feature>
<reference evidence="7 8" key="1">
    <citation type="journal article" date="2011" name="Stand. Genomic Sci.">
        <title>Complete genome sequence of 'Thioalkalivibrio sulfidophilus' HL-EbGr7.</title>
        <authorList>
            <person name="Muyzer G."/>
            <person name="Sorokin D.Y."/>
            <person name="Mavromatis K."/>
            <person name="Lapidus A."/>
            <person name="Clum A."/>
            <person name="Ivanova N."/>
            <person name="Pati A."/>
            <person name="d'Haeseleer P."/>
            <person name="Woyke T."/>
            <person name="Kyrpides N.C."/>
        </authorList>
    </citation>
    <scope>NUCLEOTIDE SEQUENCE [LARGE SCALE GENOMIC DNA]</scope>
    <source>
        <strain evidence="7 8">HL-EbGR7</strain>
    </source>
</reference>
<comment type="subcellular location">
    <subcellularLocation>
        <location evidence="1">Membrane</location>
        <topology evidence="1">Multi-pass membrane protein</topology>
    </subcellularLocation>
</comment>
<accession>B8GTR6</accession>
<evidence type="ECO:0000256" key="2">
    <source>
        <dbReference type="ARBA" id="ARBA00022692"/>
    </source>
</evidence>
<feature type="transmembrane region" description="Helical" evidence="5">
    <location>
        <begin position="63"/>
        <end position="83"/>
    </location>
</feature>
<dbReference type="GO" id="GO:0016020">
    <property type="term" value="C:membrane"/>
    <property type="evidence" value="ECO:0007669"/>
    <property type="project" value="UniProtKB-SubCell"/>
</dbReference>
<evidence type="ECO:0000256" key="3">
    <source>
        <dbReference type="ARBA" id="ARBA00022989"/>
    </source>
</evidence>
<keyword evidence="2 5" id="KW-0812">Transmembrane</keyword>
<feature type="transmembrane region" description="Helical" evidence="5">
    <location>
        <begin position="95"/>
        <end position="111"/>
    </location>
</feature>
<dbReference type="PANTHER" id="PTHR37422">
    <property type="entry name" value="TEICHURONIC ACID BIOSYNTHESIS PROTEIN TUAE"/>
    <property type="match status" value="1"/>
</dbReference>
<proteinExistence type="predicted"/>
<feature type="transmembrane region" description="Helical" evidence="5">
    <location>
        <begin position="214"/>
        <end position="231"/>
    </location>
</feature>
<dbReference type="eggNOG" id="COG3307">
    <property type="taxonomic scope" value="Bacteria"/>
</dbReference>
<evidence type="ECO:0000256" key="1">
    <source>
        <dbReference type="ARBA" id="ARBA00004141"/>
    </source>
</evidence>
<name>B8GTR6_THISH</name>
<keyword evidence="8" id="KW-1185">Reference proteome</keyword>
<dbReference type="InterPro" id="IPR007016">
    <property type="entry name" value="O-antigen_ligase-rel_domated"/>
</dbReference>
<dbReference type="InterPro" id="IPR051533">
    <property type="entry name" value="WaaL-like"/>
</dbReference>
<feature type="transmembrane region" description="Helical" evidence="5">
    <location>
        <begin position="238"/>
        <end position="256"/>
    </location>
</feature>
<dbReference type="Pfam" id="PF04932">
    <property type="entry name" value="Wzy_C"/>
    <property type="match status" value="1"/>
</dbReference>
<organism evidence="7 8">
    <name type="scientific">Thioalkalivibrio sulfidiphilus (strain HL-EbGR7)</name>
    <dbReference type="NCBI Taxonomy" id="396588"/>
    <lineage>
        <taxon>Bacteria</taxon>
        <taxon>Pseudomonadati</taxon>
        <taxon>Pseudomonadota</taxon>
        <taxon>Gammaproteobacteria</taxon>
        <taxon>Chromatiales</taxon>
        <taxon>Ectothiorhodospiraceae</taxon>
        <taxon>Thioalkalivibrio</taxon>
    </lineage>
</organism>
<keyword evidence="4 5" id="KW-0472">Membrane</keyword>
<evidence type="ECO:0000256" key="5">
    <source>
        <dbReference type="SAM" id="Phobius"/>
    </source>
</evidence>
<evidence type="ECO:0000256" key="4">
    <source>
        <dbReference type="ARBA" id="ARBA00023136"/>
    </source>
</evidence>
<dbReference type="Proteomes" id="UP000002383">
    <property type="component" value="Chromosome"/>
</dbReference>
<dbReference type="EMBL" id="CP001339">
    <property type="protein sequence ID" value="ACL73160.1"/>
    <property type="molecule type" value="Genomic_DNA"/>
</dbReference>
<dbReference type="STRING" id="396588.Tgr7_2080"/>
<evidence type="ECO:0000259" key="6">
    <source>
        <dbReference type="Pfam" id="PF04932"/>
    </source>
</evidence>
<dbReference type="RefSeq" id="WP_012638639.1">
    <property type="nucleotide sequence ID" value="NC_011901.1"/>
</dbReference>
<feature type="transmembrane region" description="Helical" evidence="5">
    <location>
        <begin position="165"/>
        <end position="182"/>
    </location>
</feature>
<feature type="domain" description="O-antigen ligase-related" evidence="6">
    <location>
        <begin position="198"/>
        <end position="345"/>
    </location>
</feature>
<evidence type="ECO:0000313" key="8">
    <source>
        <dbReference type="Proteomes" id="UP000002383"/>
    </source>
</evidence>
<feature type="transmembrane region" description="Helical" evidence="5">
    <location>
        <begin position="364"/>
        <end position="382"/>
    </location>
</feature>